<sequence length="185" mass="21473">MHMEMLILSHYSSLRLHMSIWYKKRDFSPDLRKMPTCILTCQSRLRSYTDDSWEVNIFGLTSAEEKLMRSSYPEMNVCGEGVSMYLHVGSQYSVDSTLKAYRKSVHGSNRTGGALRYSERKAYIITVTAAVLHNIWINKEIPFTENGHHSMFQIIKTTHCHHHKLVRQLSDNATTWKIPCNYAKV</sequence>
<reference evidence="1 2" key="1">
    <citation type="submission" date="2015-12" db="EMBL/GenBank/DDBJ databases">
        <title>The genome of Folsomia candida.</title>
        <authorList>
            <person name="Faddeeva A."/>
            <person name="Derks M.F."/>
            <person name="Anvar Y."/>
            <person name="Smit S."/>
            <person name="Van Straalen N."/>
            <person name="Roelofs D."/>
        </authorList>
    </citation>
    <scope>NUCLEOTIDE SEQUENCE [LARGE SCALE GENOMIC DNA]</scope>
    <source>
        <strain evidence="1 2">VU population</strain>
        <tissue evidence="1">Whole body</tissue>
    </source>
</reference>
<dbReference type="EMBL" id="LNIX01000026">
    <property type="protein sequence ID" value="OXA42478.1"/>
    <property type="molecule type" value="Genomic_DNA"/>
</dbReference>
<evidence type="ECO:0000313" key="1">
    <source>
        <dbReference type="EMBL" id="OXA42478.1"/>
    </source>
</evidence>
<protein>
    <submittedName>
        <fullName evidence="1">Uncharacterized protein</fullName>
    </submittedName>
</protein>
<proteinExistence type="predicted"/>
<evidence type="ECO:0000313" key="2">
    <source>
        <dbReference type="Proteomes" id="UP000198287"/>
    </source>
</evidence>
<dbReference type="AlphaFoldDB" id="A0A226DC47"/>
<comment type="caution">
    <text evidence="1">The sequence shown here is derived from an EMBL/GenBank/DDBJ whole genome shotgun (WGS) entry which is preliminary data.</text>
</comment>
<gene>
    <name evidence="1" type="ORF">Fcan01_22681</name>
</gene>
<dbReference type="Proteomes" id="UP000198287">
    <property type="component" value="Unassembled WGS sequence"/>
</dbReference>
<name>A0A226DC47_FOLCA</name>
<accession>A0A226DC47</accession>
<keyword evidence="2" id="KW-1185">Reference proteome</keyword>
<organism evidence="1 2">
    <name type="scientific">Folsomia candida</name>
    <name type="common">Springtail</name>
    <dbReference type="NCBI Taxonomy" id="158441"/>
    <lineage>
        <taxon>Eukaryota</taxon>
        <taxon>Metazoa</taxon>
        <taxon>Ecdysozoa</taxon>
        <taxon>Arthropoda</taxon>
        <taxon>Hexapoda</taxon>
        <taxon>Collembola</taxon>
        <taxon>Entomobryomorpha</taxon>
        <taxon>Isotomoidea</taxon>
        <taxon>Isotomidae</taxon>
        <taxon>Proisotominae</taxon>
        <taxon>Folsomia</taxon>
    </lineage>
</organism>